<keyword evidence="5" id="KW-0574">Periplasm</keyword>
<dbReference type="CDD" id="cd13603">
    <property type="entry name" value="PBP2_TRAP_Siap_TeaA_like"/>
    <property type="match status" value="1"/>
</dbReference>
<comment type="similarity">
    <text evidence="2">Belongs to the bacterial solute-binding protein 7 family.</text>
</comment>
<dbReference type="AlphaFoldDB" id="A0A1J0WDW0"/>
<keyword evidence="3" id="KW-0813">Transport</keyword>
<dbReference type="PANTHER" id="PTHR33376">
    <property type="match status" value="1"/>
</dbReference>
<dbReference type="PIRSF" id="PIRSF006470">
    <property type="entry name" value="DctB"/>
    <property type="match status" value="1"/>
</dbReference>
<dbReference type="PANTHER" id="PTHR33376:SF4">
    <property type="entry name" value="SIALIC ACID-BINDING PERIPLASMIC PROTEIN SIAP"/>
    <property type="match status" value="1"/>
</dbReference>
<dbReference type="InterPro" id="IPR038404">
    <property type="entry name" value="TRAP_DctP_sf"/>
</dbReference>
<evidence type="ECO:0000256" key="4">
    <source>
        <dbReference type="ARBA" id="ARBA00022729"/>
    </source>
</evidence>
<reference evidence="7 8" key="1">
    <citation type="submission" date="2016-11" db="EMBL/GenBank/DDBJ databases">
        <title>Complete genome sequence of Sulfitobacter sp. AM1-D1, a toxic bacteria associated with marine dinoflagellate Alexandrium minutum in East China Sea.</title>
        <authorList>
            <person name="Yang Q."/>
            <person name="Zhang X."/>
            <person name="Tian X."/>
        </authorList>
    </citation>
    <scope>NUCLEOTIDE SEQUENCE [LARGE SCALE GENOMIC DNA]</scope>
    <source>
        <strain evidence="7 8">AM1-D1</strain>
    </source>
</reference>
<keyword evidence="4 6" id="KW-0732">Signal</keyword>
<evidence type="ECO:0008006" key="9">
    <source>
        <dbReference type="Google" id="ProtNLM"/>
    </source>
</evidence>
<dbReference type="KEGG" id="suam:BOO69_02980"/>
<evidence type="ECO:0000256" key="5">
    <source>
        <dbReference type="ARBA" id="ARBA00022764"/>
    </source>
</evidence>
<organism evidence="7 8">
    <name type="scientific">Sulfitobacter alexandrii</name>
    <dbReference type="NCBI Taxonomy" id="1917485"/>
    <lineage>
        <taxon>Bacteria</taxon>
        <taxon>Pseudomonadati</taxon>
        <taxon>Pseudomonadota</taxon>
        <taxon>Alphaproteobacteria</taxon>
        <taxon>Rhodobacterales</taxon>
        <taxon>Roseobacteraceae</taxon>
        <taxon>Sulfitobacter</taxon>
    </lineage>
</organism>
<feature type="signal peptide" evidence="6">
    <location>
        <begin position="1"/>
        <end position="24"/>
    </location>
</feature>
<gene>
    <name evidence="7" type="ORF">BOO69_02980</name>
</gene>
<comment type="subcellular location">
    <subcellularLocation>
        <location evidence="1">Periplasm</location>
    </subcellularLocation>
</comment>
<protein>
    <recommendedName>
        <fullName evidence="9">TRAP transporter substrate-binding protein</fullName>
    </recommendedName>
</protein>
<feature type="chain" id="PRO_5012656024" description="TRAP transporter substrate-binding protein" evidence="6">
    <location>
        <begin position="25"/>
        <end position="345"/>
    </location>
</feature>
<dbReference type="Gene3D" id="3.40.190.170">
    <property type="entry name" value="Bacterial extracellular solute-binding protein, family 7"/>
    <property type="match status" value="1"/>
</dbReference>
<dbReference type="STRING" id="1917485.BOO69_02980"/>
<evidence type="ECO:0000256" key="3">
    <source>
        <dbReference type="ARBA" id="ARBA00022448"/>
    </source>
</evidence>
<dbReference type="GO" id="GO:0030288">
    <property type="term" value="C:outer membrane-bounded periplasmic space"/>
    <property type="evidence" value="ECO:0007669"/>
    <property type="project" value="InterPro"/>
</dbReference>
<dbReference type="OrthoDB" id="8673861at2"/>
<keyword evidence="8" id="KW-1185">Reference proteome</keyword>
<dbReference type="NCBIfam" id="TIGR00787">
    <property type="entry name" value="dctP"/>
    <property type="match status" value="1"/>
</dbReference>
<dbReference type="Proteomes" id="UP000181897">
    <property type="component" value="Chromosome"/>
</dbReference>
<evidence type="ECO:0000256" key="2">
    <source>
        <dbReference type="ARBA" id="ARBA00009023"/>
    </source>
</evidence>
<dbReference type="GO" id="GO:0055085">
    <property type="term" value="P:transmembrane transport"/>
    <property type="evidence" value="ECO:0007669"/>
    <property type="project" value="InterPro"/>
</dbReference>
<dbReference type="Pfam" id="PF03480">
    <property type="entry name" value="DctP"/>
    <property type="match status" value="1"/>
</dbReference>
<evidence type="ECO:0000256" key="6">
    <source>
        <dbReference type="SAM" id="SignalP"/>
    </source>
</evidence>
<dbReference type="RefSeq" id="WP_071970166.1">
    <property type="nucleotide sequence ID" value="NZ_CP018076.1"/>
</dbReference>
<sequence>MNKITKTVFAAALAVTATVGGAWAQEITLKVGHSSEAEAMLPGAGRTAGVLAFKNHIEVASGGRIAVEVFPNGSLGNARTMIESAQLGTLQAVGGYTSIMVPFVPEIAVTQIPYVFEDNLTAWKVMDGPVGDDLAALFLEETGLRVLGWADGSGYRHIYSEKPIKSPADMKGMTMRVPENPGLLAMFRAWGAKTVTITWAELYTSLQSGMAEGHDTELYSMYSKKLYEVNPYVTMSRHSFNLHPLMMNEQFFQSLSEEDQTIVLQAADLYTRVANAHSLLSSLVVQEAMEKEGATFYYPTDEEIDQFRELGQQPYIDTIVGKIGDDGQEWVDRIISAAEEAKDES</sequence>
<dbReference type="InterPro" id="IPR018389">
    <property type="entry name" value="DctP_fam"/>
</dbReference>
<dbReference type="NCBIfam" id="NF037995">
    <property type="entry name" value="TRAP_S1"/>
    <property type="match status" value="1"/>
</dbReference>
<name>A0A1J0WDW0_9RHOB</name>
<evidence type="ECO:0000313" key="7">
    <source>
        <dbReference type="EMBL" id="APE42492.1"/>
    </source>
</evidence>
<dbReference type="EMBL" id="CP018076">
    <property type="protein sequence ID" value="APE42492.1"/>
    <property type="molecule type" value="Genomic_DNA"/>
</dbReference>
<accession>A0A1J0WDW0</accession>
<evidence type="ECO:0000256" key="1">
    <source>
        <dbReference type="ARBA" id="ARBA00004418"/>
    </source>
</evidence>
<proteinExistence type="inferred from homology"/>
<dbReference type="InterPro" id="IPR004682">
    <property type="entry name" value="TRAP_DctP"/>
</dbReference>
<evidence type="ECO:0000313" key="8">
    <source>
        <dbReference type="Proteomes" id="UP000181897"/>
    </source>
</evidence>